<dbReference type="Pfam" id="PF00004">
    <property type="entry name" value="AAA"/>
    <property type="match status" value="1"/>
</dbReference>
<keyword evidence="2" id="KW-0067">ATP-binding</keyword>
<dbReference type="GO" id="GO:0016887">
    <property type="term" value="F:ATP hydrolysis activity"/>
    <property type="evidence" value="ECO:0007669"/>
    <property type="project" value="InterPro"/>
</dbReference>
<evidence type="ECO:0000259" key="3">
    <source>
        <dbReference type="SMART" id="SM00382"/>
    </source>
</evidence>
<dbReference type="InterPro" id="IPR003593">
    <property type="entry name" value="AAA+_ATPase"/>
</dbReference>
<proteinExistence type="predicted"/>
<evidence type="ECO:0000313" key="4">
    <source>
        <dbReference type="EMBL" id="MDI1485931.1"/>
    </source>
</evidence>
<dbReference type="AlphaFoldDB" id="A0AA43QG58"/>
<dbReference type="Gene3D" id="3.40.50.300">
    <property type="entry name" value="P-loop containing nucleotide triphosphate hydrolases"/>
    <property type="match status" value="1"/>
</dbReference>
<dbReference type="SUPFAM" id="SSF52540">
    <property type="entry name" value="P-loop containing nucleoside triphosphate hydrolases"/>
    <property type="match status" value="1"/>
</dbReference>
<dbReference type="GO" id="GO:0005737">
    <property type="term" value="C:cytoplasm"/>
    <property type="evidence" value="ECO:0007669"/>
    <property type="project" value="TreeGrafter"/>
</dbReference>
<comment type="caution">
    <text evidence="4">The sequence shown here is derived from an EMBL/GenBank/DDBJ whole genome shotgun (WGS) entry which is preliminary data.</text>
</comment>
<dbReference type="Proteomes" id="UP001161017">
    <property type="component" value="Unassembled WGS sequence"/>
</dbReference>
<dbReference type="InterPro" id="IPR050168">
    <property type="entry name" value="AAA_ATPase_domain"/>
</dbReference>
<dbReference type="Gene3D" id="1.10.8.60">
    <property type="match status" value="1"/>
</dbReference>
<organism evidence="4 5">
    <name type="scientific">Ramalina farinacea</name>
    <dbReference type="NCBI Taxonomy" id="258253"/>
    <lineage>
        <taxon>Eukaryota</taxon>
        <taxon>Fungi</taxon>
        <taxon>Dikarya</taxon>
        <taxon>Ascomycota</taxon>
        <taxon>Pezizomycotina</taxon>
        <taxon>Lecanoromycetes</taxon>
        <taxon>OSLEUM clade</taxon>
        <taxon>Lecanoromycetidae</taxon>
        <taxon>Lecanorales</taxon>
        <taxon>Lecanorineae</taxon>
        <taxon>Ramalinaceae</taxon>
        <taxon>Ramalina</taxon>
    </lineage>
</organism>
<reference evidence="4" key="1">
    <citation type="journal article" date="2023" name="Genome Biol. Evol.">
        <title>First Whole Genome Sequence and Flow Cytometry Genome Size Data for the Lichen-Forming Fungus Ramalina farinacea (Ascomycota).</title>
        <authorList>
            <person name="Llewellyn T."/>
            <person name="Mian S."/>
            <person name="Hill R."/>
            <person name="Leitch I.J."/>
            <person name="Gaya E."/>
        </authorList>
    </citation>
    <scope>NUCLEOTIDE SEQUENCE</scope>
    <source>
        <strain evidence="4">LIQ254RAFAR</strain>
    </source>
</reference>
<evidence type="ECO:0000256" key="2">
    <source>
        <dbReference type="ARBA" id="ARBA00022840"/>
    </source>
</evidence>
<dbReference type="EMBL" id="JAPUFD010000002">
    <property type="protein sequence ID" value="MDI1485931.1"/>
    <property type="molecule type" value="Genomic_DNA"/>
</dbReference>
<dbReference type="InterPro" id="IPR027417">
    <property type="entry name" value="P-loop_NTPase"/>
</dbReference>
<dbReference type="GO" id="GO:0005524">
    <property type="term" value="F:ATP binding"/>
    <property type="evidence" value="ECO:0007669"/>
    <property type="project" value="UniProtKB-KW"/>
</dbReference>
<dbReference type="SMART" id="SM00382">
    <property type="entry name" value="AAA"/>
    <property type="match status" value="1"/>
</dbReference>
<keyword evidence="1" id="KW-0547">Nucleotide-binding</keyword>
<dbReference type="PANTHER" id="PTHR23077">
    <property type="entry name" value="AAA-FAMILY ATPASE"/>
    <property type="match status" value="1"/>
</dbReference>
<protein>
    <submittedName>
        <fullName evidence="4">AAA+-type ATPase</fullName>
    </submittedName>
</protein>
<gene>
    <name evidence="4" type="primary">AFG2_2</name>
    <name evidence="4" type="ORF">OHK93_004120</name>
</gene>
<sequence length="512" mass="56232">MPDLTVRPLPRGTPAASPNYFTVYLAEAYLERHGLQLGSVCEMRTANGPIGSVIVRKSPDLSIKVSVIQTSQALQSIYGLKLGDKVALKYIKSSLRSALVISVAEVKSEASGSSRASECSEETHAWRSSLRAMLQEAEVFSPGLKLQDVIALGSRKTYEVLDIDGEHGIQLFRIDADFEIRILESIESLVPNFERRLIIPREGIGGLDEVLAEVDQLVSEFDVPRRASDWSSPILRPQQGILLHGVSGTGKSLLLHSIAKAGWRKSHSLDGRNPTNRLPSASSNIKEIFEDAKRYQPSVILIDNLDLFAPKGSSEIVTTSAAYNVCAGLDAIAGSRVLVVATTRSVADVDESVRDPEYFLQEIELPVPDIAARTQILQTLSHELNEKLVSQLSEIAACTHGFVGRDLLRLVKFAREETKARVDRCALEEPHHGDGSPSLAHAIGKEDFQKALRRVRPSAMREIFVETPQTKFSDICGQDAVKKDLQKAIIWPHKVVSLKPCGLMLLTQLVPE</sequence>
<dbReference type="InterPro" id="IPR003959">
    <property type="entry name" value="ATPase_AAA_core"/>
</dbReference>
<keyword evidence="5" id="KW-1185">Reference proteome</keyword>
<dbReference type="PANTHER" id="PTHR23077:SF27">
    <property type="entry name" value="ATPASE FAMILY GENE 2 PROTEIN HOMOLOG A"/>
    <property type="match status" value="1"/>
</dbReference>
<feature type="domain" description="AAA+ ATPase" evidence="3">
    <location>
        <begin position="237"/>
        <end position="369"/>
    </location>
</feature>
<accession>A0AA43QG58</accession>
<evidence type="ECO:0000313" key="5">
    <source>
        <dbReference type="Proteomes" id="UP001161017"/>
    </source>
</evidence>
<name>A0AA43QG58_9LECA</name>
<evidence type="ECO:0000256" key="1">
    <source>
        <dbReference type="ARBA" id="ARBA00022741"/>
    </source>
</evidence>